<gene>
    <name evidence="2" type="ORF">OIU79_020352</name>
</gene>
<feature type="region of interest" description="Disordered" evidence="1">
    <location>
        <begin position="1"/>
        <end position="23"/>
    </location>
</feature>
<sequence>MDHTRLAKRESKSPTGRSISELNYRRGRKNVTSTIQNHISSPESGKSTKTGVFHSYHKRLLFSYFNHFQQTLNLFLFSSSFKVSSRWSCYLNYIISVSSQRKESSLGAFFDALENQEREAPRKKVTQNSYFQCGLRKS</sequence>
<name>A0A9Q0NU65_SALPP</name>
<proteinExistence type="predicted"/>
<feature type="compositionally biased region" description="Basic and acidic residues" evidence="1">
    <location>
        <begin position="1"/>
        <end position="12"/>
    </location>
</feature>
<evidence type="ECO:0000313" key="3">
    <source>
        <dbReference type="Proteomes" id="UP001151532"/>
    </source>
</evidence>
<reference evidence="2" key="2">
    <citation type="journal article" date="2023" name="Int. J. Mol. Sci.">
        <title>De Novo Assembly and Annotation of 11 Diverse Shrub Willow (Salix) Genomes Reveals Novel Gene Organization in Sex-Linked Regions.</title>
        <authorList>
            <person name="Hyden B."/>
            <person name="Feng K."/>
            <person name="Yates T.B."/>
            <person name="Jawdy S."/>
            <person name="Cereghino C."/>
            <person name="Smart L.B."/>
            <person name="Muchero W."/>
        </authorList>
    </citation>
    <scope>NUCLEOTIDE SEQUENCE</scope>
    <source>
        <tissue evidence="2">Shoot tip</tissue>
    </source>
</reference>
<dbReference type="Proteomes" id="UP001151532">
    <property type="component" value="Unassembled WGS sequence"/>
</dbReference>
<accession>A0A9Q0NU65</accession>
<dbReference type="EMBL" id="JAPFFK010000271">
    <property type="protein sequence ID" value="KAJ6676045.1"/>
    <property type="molecule type" value="Genomic_DNA"/>
</dbReference>
<comment type="caution">
    <text evidence="2">The sequence shown here is derived from an EMBL/GenBank/DDBJ whole genome shotgun (WGS) entry which is preliminary data.</text>
</comment>
<reference evidence="2" key="1">
    <citation type="submission" date="2022-11" db="EMBL/GenBank/DDBJ databases">
        <authorList>
            <person name="Hyden B.L."/>
            <person name="Feng K."/>
            <person name="Yates T."/>
            <person name="Jawdy S."/>
            <person name="Smart L.B."/>
            <person name="Muchero W."/>
        </authorList>
    </citation>
    <scope>NUCLEOTIDE SEQUENCE</scope>
    <source>
        <tissue evidence="2">Shoot tip</tissue>
    </source>
</reference>
<evidence type="ECO:0000256" key="1">
    <source>
        <dbReference type="SAM" id="MobiDB-lite"/>
    </source>
</evidence>
<keyword evidence="3" id="KW-1185">Reference proteome</keyword>
<organism evidence="2 3">
    <name type="scientific">Salix purpurea</name>
    <name type="common">Purple osier willow</name>
    <dbReference type="NCBI Taxonomy" id="77065"/>
    <lineage>
        <taxon>Eukaryota</taxon>
        <taxon>Viridiplantae</taxon>
        <taxon>Streptophyta</taxon>
        <taxon>Embryophyta</taxon>
        <taxon>Tracheophyta</taxon>
        <taxon>Spermatophyta</taxon>
        <taxon>Magnoliopsida</taxon>
        <taxon>eudicotyledons</taxon>
        <taxon>Gunneridae</taxon>
        <taxon>Pentapetalae</taxon>
        <taxon>rosids</taxon>
        <taxon>fabids</taxon>
        <taxon>Malpighiales</taxon>
        <taxon>Salicaceae</taxon>
        <taxon>Saliceae</taxon>
        <taxon>Salix</taxon>
    </lineage>
</organism>
<protein>
    <submittedName>
        <fullName evidence="2">Uncharacterized protein</fullName>
    </submittedName>
</protein>
<evidence type="ECO:0000313" key="2">
    <source>
        <dbReference type="EMBL" id="KAJ6676045.1"/>
    </source>
</evidence>
<dbReference type="AlphaFoldDB" id="A0A9Q0NU65"/>